<name>A0A077WMH5_9FUNG</name>
<comment type="similarity">
    <text evidence="2 6">Belongs to the CDC50/LEM3 family.</text>
</comment>
<protein>
    <submittedName>
        <fullName evidence="8">Uncharacterized protein</fullName>
    </submittedName>
</protein>
<gene>
    <name evidence="8" type="ORF">LRAMOSA09926</name>
</gene>
<evidence type="ECO:0000256" key="3">
    <source>
        <dbReference type="ARBA" id="ARBA00022692"/>
    </source>
</evidence>
<keyword evidence="5 6" id="KW-0472">Membrane</keyword>
<dbReference type="GO" id="GO:0005783">
    <property type="term" value="C:endoplasmic reticulum"/>
    <property type="evidence" value="ECO:0007669"/>
    <property type="project" value="TreeGrafter"/>
</dbReference>
<evidence type="ECO:0000256" key="7">
    <source>
        <dbReference type="SAM" id="Phobius"/>
    </source>
</evidence>
<dbReference type="PANTHER" id="PTHR10926:SF0">
    <property type="entry name" value="CDC50, ISOFORM A"/>
    <property type="match status" value="1"/>
</dbReference>
<dbReference type="OrthoDB" id="340608at2759"/>
<dbReference type="GO" id="GO:0005794">
    <property type="term" value="C:Golgi apparatus"/>
    <property type="evidence" value="ECO:0007669"/>
    <property type="project" value="TreeGrafter"/>
</dbReference>
<proteinExistence type="inferred from homology"/>
<dbReference type="AlphaFoldDB" id="A0A077WMH5"/>
<dbReference type="EMBL" id="LK023325">
    <property type="protein sequence ID" value="CDS08565.1"/>
    <property type="molecule type" value="Genomic_DNA"/>
</dbReference>
<dbReference type="GO" id="GO:0005886">
    <property type="term" value="C:plasma membrane"/>
    <property type="evidence" value="ECO:0007669"/>
    <property type="project" value="TreeGrafter"/>
</dbReference>
<evidence type="ECO:0000256" key="1">
    <source>
        <dbReference type="ARBA" id="ARBA00004141"/>
    </source>
</evidence>
<evidence type="ECO:0000256" key="5">
    <source>
        <dbReference type="ARBA" id="ARBA00023136"/>
    </source>
</evidence>
<dbReference type="Pfam" id="PF03381">
    <property type="entry name" value="CDC50"/>
    <property type="match status" value="1"/>
</dbReference>
<evidence type="ECO:0000313" key="8">
    <source>
        <dbReference type="EMBL" id="CDS08565.1"/>
    </source>
</evidence>
<keyword evidence="4 7" id="KW-1133">Transmembrane helix</keyword>
<dbReference type="PIRSF" id="PIRSF015840">
    <property type="entry name" value="DUF284_TM_euk"/>
    <property type="match status" value="1"/>
</dbReference>
<keyword evidence="3 7" id="KW-0812">Transmembrane</keyword>
<evidence type="ECO:0000256" key="4">
    <source>
        <dbReference type="ARBA" id="ARBA00022989"/>
    </source>
</evidence>
<organism evidence="8">
    <name type="scientific">Lichtheimia ramosa</name>
    <dbReference type="NCBI Taxonomy" id="688394"/>
    <lineage>
        <taxon>Eukaryota</taxon>
        <taxon>Fungi</taxon>
        <taxon>Fungi incertae sedis</taxon>
        <taxon>Mucoromycota</taxon>
        <taxon>Mucoromycotina</taxon>
        <taxon>Mucoromycetes</taxon>
        <taxon>Mucorales</taxon>
        <taxon>Lichtheimiaceae</taxon>
        <taxon>Lichtheimia</taxon>
    </lineage>
</organism>
<dbReference type="PANTHER" id="PTHR10926">
    <property type="entry name" value="CELL CYCLE CONTROL PROTEIN 50"/>
    <property type="match status" value="1"/>
</dbReference>
<dbReference type="GO" id="GO:0045332">
    <property type="term" value="P:phospholipid translocation"/>
    <property type="evidence" value="ECO:0007669"/>
    <property type="project" value="UniProtKB-UniRule"/>
</dbReference>
<dbReference type="InterPro" id="IPR005045">
    <property type="entry name" value="CDC50/LEM3_fam"/>
</dbReference>
<evidence type="ECO:0000256" key="2">
    <source>
        <dbReference type="ARBA" id="ARBA00009457"/>
    </source>
</evidence>
<reference evidence="8" key="1">
    <citation type="journal article" date="2014" name="Genome Announc.">
        <title>De novo whole-genome sequence and genome annotation of Lichtheimia ramosa.</title>
        <authorList>
            <person name="Linde J."/>
            <person name="Schwartze V."/>
            <person name="Binder U."/>
            <person name="Lass-Florl C."/>
            <person name="Voigt K."/>
            <person name="Horn F."/>
        </authorList>
    </citation>
    <scope>NUCLEOTIDE SEQUENCE</scope>
    <source>
        <strain evidence="8">JMRC FSU:6197</strain>
    </source>
</reference>
<feature type="transmembrane region" description="Helical" evidence="7">
    <location>
        <begin position="337"/>
        <end position="358"/>
    </location>
</feature>
<evidence type="ECO:0000256" key="6">
    <source>
        <dbReference type="PIRNR" id="PIRNR015840"/>
    </source>
</evidence>
<sequence length="396" mass="44523">MSETEELVQKKTRKPTDGAFRQQRLPAWQPVLTPRTALPTFFVIGIIFTPIGGLLYWSNSRITEIKIDYTHCTLYEQPVYLALHQYTLLTSKDISNQVVEAPAYHFENSTSFADPSWKNPNGLNIHQCIIDFTVPEPMQGPVFLYYRLTDFYQNHRQYINSFDSAQLLGNPVSPSGNCGSLRTTDTGLGIYPCGLIANSMFNDTRSNLTSVNAPSPATFEFTTSGIAWPTDKDKYAPTQYAPSSVAPPPNWAPRYPNGTYTDEYPPPDLSKDESFMVWMRVAALPDFRKIWGRNDNDVLQAGRWRIHIDMNFDTTLYGGTKWLVLSTTSPLGGRNPYLGITYMAIGGICLLLGFIFTLKHCIKPRALGDPTYLSWNQAGGGLPKRQKPVVKSLHQD</sequence>
<accession>A0A077WMH5</accession>
<feature type="transmembrane region" description="Helical" evidence="7">
    <location>
        <begin position="37"/>
        <end position="57"/>
    </location>
</feature>
<comment type="subcellular location">
    <subcellularLocation>
        <location evidence="1">Membrane</location>
        <topology evidence="1">Multi-pass membrane protein</topology>
    </subcellularLocation>
</comment>